<keyword evidence="3" id="KW-1185">Reference proteome</keyword>
<dbReference type="PANTHER" id="PTHR47331">
    <property type="entry name" value="PHD-TYPE DOMAIN-CONTAINING PROTEIN"/>
    <property type="match status" value="1"/>
</dbReference>
<organism evidence="2 3">
    <name type="scientific">Trachymyrmex cornetzi</name>
    <dbReference type="NCBI Taxonomy" id="471704"/>
    <lineage>
        <taxon>Eukaryota</taxon>
        <taxon>Metazoa</taxon>
        <taxon>Ecdysozoa</taxon>
        <taxon>Arthropoda</taxon>
        <taxon>Hexapoda</taxon>
        <taxon>Insecta</taxon>
        <taxon>Pterygota</taxon>
        <taxon>Neoptera</taxon>
        <taxon>Endopterygota</taxon>
        <taxon>Hymenoptera</taxon>
        <taxon>Apocrita</taxon>
        <taxon>Aculeata</taxon>
        <taxon>Formicoidea</taxon>
        <taxon>Formicidae</taxon>
        <taxon>Myrmicinae</taxon>
        <taxon>Trachymyrmex</taxon>
    </lineage>
</organism>
<feature type="region of interest" description="Disordered" evidence="1">
    <location>
        <begin position="598"/>
        <end position="624"/>
    </location>
</feature>
<dbReference type="PANTHER" id="PTHR47331:SF5">
    <property type="entry name" value="RIBONUCLEASE H"/>
    <property type="match status" value="1"/>
</dbReference>
<sequence length="684" mass="77295">MSQTTSLANDSLKLSQVSMPTFSGKFDEWISFRNMFHSMIEQNATLPDVQKMQYLLSSLKGEAFDVISFLEASAENYKEAWQMLKSRYDDPGLIIENHVKALFDLPTMSKDNHSTLRKLLDTILKHIRALTALRRPTDYWDDLLIHMVTSKLDQSTYREWETTIERGKIPDFEQLINFLNQQCRALEATSRLSKTSGPLSKDKTARSKSTTAHVAITKNACGFCRKENHATYKCKDFLDFNIQQQIKEAKSHKLCLNCLRTALHIAKECTSGTCRKCSKRHNTLLHLEQATKNQSDSNSKEEIDDSENTKTVTANNAAVNHNGSQSCFITKDCCKELGLDSRDTNIPVCGIGKQSIQTRSIATIVIHSRTTSYRRELDCLVMNNITQDIPTNGISKNELQVPKGIVLADPQFNQPSRIDLLLGAEVFFDLLCIGRMKLADNQPTWQKTRLGWIVSDGLATMQNPKVITCSLSVNEQLNSNLTKFWQQESCNRMNTRTSEERACENHFGETYKRDSDGRFIINESSKDQLLELDKEGSAKTLGINWNPSKDLFQYRILSETSHKAQRQGLLRRDGGNHQYDENDNRVVTILGLIHLDPHGTPHVRGKGTHKNQAPRREQRTTTSTSLFLGSAKSSSSMTLMVHNSDPSGRIVDHNQCFVKGLKPAFSSHGEKLGVPFKKTIVTPE</sequence>
<protein>
    <submittedName>
        <fullName evidence="2">Uncharacterized protein</fullName>
    </submittedName>
</protein>
<feature type="compositionally biased region" description="Basic residues" evidence="1">
    <location>
        <begin position="601"/>
        <end position="613"/>
    </location>
</feature>
<reference evidence="2 3" key="1">
    <citation type="submission" date="2015-09" db="EMBL/GenBank/DDBJ databases">
        <title>Trachymyrmex cornetzi WGS genome.</title>
        <authorList>
            <person name="Nygaard S."/>
            <person name="Hu H."/>
            <person name="Boomsma J."/>
            <person name="Zhang G."/>
        </authorList>
    </citation>
    <scope>NUCLEOTIDE SEQUENCE [LARGE SCALE GENOMIC DNA]</scope>
    <source>
        <strain evidence="2">Tcor2-1</strain>
        <tissue evidence="2">Whole body</tissue>
    </source>
</reference>
<dbReference type="AlphaFoldDB" id="A0A151J8Q1"/>
<dbReference type="Proteomes" id="UP000078492">
    <property type="component" value="Unassembled WGS sequence"/>
</dbReference>
<evidence type="ECO:0000313" key="2">
    <source>
        <dbReference type="EMBL" id="KYN21242.1"/>
    </source>
</evidence>
<dbReference type="EMBL" id="KQ979480">
    <property type="protein sequence ID" value="KYN21242.1"/>
    <property type="molecule type" value="Genomic_DNA"/>
</dbReference>
<accession>A0A151J8Q1</accession>
<name>A0A151J8Q1_9HYME</name>
<dbReference type="STRING" id="471704.A0A151J8Q1"/>
<dbReference type="InterPro" id="IPR005312">
    <property type="entry name" value="DUF1759"/>
</dbReference>
<proteinExistence type="predicted"/>
<feature type="region of interest" description="Disordered" evidence="1">
    <location>
        <begin position="289"/>
        <end position="310"/>
    </location>
</feature>
<dbReference type="Pfam" id="PF03564">
    <property type="entry name" value="DUF1759"/>
    <property type="match status" value="1"/>
</dbReference>
<evidence type="ECO:0000313" key="3">
    <source>
        <dbReference type="Proteomes" id="UP000078492"/>
    </source>
</evidence>
<evidence type="ECO:0000256" key="1">
    <source>
        <dbReference type="SAM" id="MobiDB-lite"/>
    </source>
</evidence>
<gene>
    <name evidence="2" type="ORF">ALC57_06340</name>
</gene>